<protein>
    <submittedName>
        <fullName evidence="1">Uncharacterized protein</fullName>
    </submittedName>
</protein>
<dbReference type="EMBL" id="REGN01013871">
    <property type="protein sequence ID" value="RMZ93363.1"/>
    <property type="molecule type" value="Genomic_DNA"/>
</dbReference>
<comment type="caution">
    <text evidence="1">The sequence shown here is derived from an EMBL/GenBank/DDBJ whole genome shotgun (WGS) entry which is preliminary data.</text>
</comment>
<evidence type="ECO:0000313" key="1">
    <source>
        <dbReference type="EMBL" id="RMZ93363.1"/>
    </source>
</evidence>
<evidence type="ECO:0000313" key="2">
    <source>
        <dbReference type="Proteomes" id="UP000276133"/>
    </source>
</evidence>
<dbReference type="Proteomes" id="UP000276133">
    <property type="component" value="Unassembled WGS sequence"/>
</dbReference>
<accession>A0A3M7P2Y1</accession>
<keyword evidence="2" id="KW-1185">Reference proteome</keyword>
<gene>
    <name evidence="1" type="ORF">BpHYR1_014803</name>
</gene>
<name>A0A3M7P2Y1_BRAPC</name>
<proteinExistence type="predicted"/>
<sequence>MNLNKLEDFLLDSKDAEFNSIIQVINEIHIGLKGSQINLFIKRLDSQFILLISDLFLIKNVYNGVVNFDVVDHAKYETWAKVIKSKSSQSSQDF</sequence>
<dbReference type="AlphaFoldDB" id="A0A3M7P2Y1"/>
<organism evidence="1 2">
    <name type="scientific">Brachionus plicatilis</name>
    <name type="common">Marine rotifer</name>
    <name type="synonym">Brachionus muelleri</name>
    <dbReference type="NCBI Taxonomy" id="10195"/>
    <lineage>
        <taxon>Eukaryota</taxon>
        <taxon>Metazoa</taxon>
        <taxon>Spiralia</taxon>
        <taxon>Gnathifera</taxon>
        <taxon>Rotifera</taxon>
        <taxon>Eurotatoria</taxon>
        <taxon>Monogononta</taxon>
        <taxon>Pseudotrocha</taxon>
        <taxon>Ploima</taxon>
        <taxon>Brachionidae</taxon>
        <taxon>Brachionus</taxon>
    </lineage>
</organism>
<reference evidence="1 2" key="1">
    <citation type="journal article" date="2018" name="Sci. Rep.">
        <title>Genomic signatures of local adaptation to the degree of environmental predictability in rotifers.</title>
        <authorList>
            <person name="Franch-Gras L."/>
            <person name="Hahn C."/>
            <person name="Garcia-Roger E.M."/>
            <person name="Carmona M.J."/>
            <person name="Serra M."/>
            <person name="Gomez A."/>
        </authorList>
    </citation>
    <scope>NUCLEOTIDE SEQUENCE [LARGE SCALE GENOMIC DNA]</scope>
    <source>
        <strain evidence="1">HYR1</strain>
    </source>
</reference>